<keyword evidence="2" id="KW-1185">Reference proteome</keyword>
<proteinExistence type="predicted"/>
<name>A0AAN9S9F1_PSOTE</name>
<dbReference type="Proteomes" id="UP001386955">
    <property type="component" value="Unassembled WGS sequence"/>
</dbReference>
<evidence type="ECO:0000313" key="2">
    <source>
        <dbReference type="Proteomes" id="UP001386955"/>
    </source>
</evidence>
<sequence>MVLGWKETQGERMIRDKWTSTVSYTHFFLTNCNSDPAIRSNFHCFFTMFKPLNLRSHGRGKTVQVTYAIKR</sequence>
<reference evidence="1 2" key="1">
    <citation type="submission" date="2024-01" db="EMBL/GenBank/DDBJ databases">
        <title>The genomes of 5 underutilized Papilionoideae crops provide insights into root nodulation and disease resistanc.</title>
        <authorList>
            <person name="Jiang F."/>
        </authorList>
    </citation>
    <scope>NUCLEOTIDE SEQUENCE [LARGE SCALE GENOMIC DNA]</scope>
    <source>
        <strain evidence="1">DUOXIRENSHENG_FW03</strain>
        <tissue evidence="1">Leaves</tissue>
    </source>
</reference>
<accession>A0AAN9S9F1</accession>
<dbReference type="EMBL" id="JAYMYS010000005">
    <property type="protein sequence ID" value="KAK7391485.1"/>
    <property type="molecule type" value="Genomic_DNA"/>
</dbReference>
<comment type="caution">
    <text evidence="1">The sequence shown here is derived from an EMBL/GenBank/DDBJ whole genome shotgun (WGS) entry which is preliminary data.</text>
</comment>
<organism evidence="1 2">
    <name type="scientific">Psophocarpus tetragonolobus</name>
    <name type="common">Winged bean</name>
    <name type="synonym">Dolichos tetragonolobus</name>
    <dbReference type="NCBI Taxonomy" id="3891"/>
    <lineage>
        <taxon>Eukaryota</taxon>
        <taxon>Viridiplantae</taxon>
        <taxon>Streptophyta</taxon>
        <taxon>Embryophyta</taxon>
        <taxon>Tracheophyta</taxon>
        <taxon>Spermatophyta</taxon>
        <taxon>Magnoliopsida</taxon>
        <taxon>eudicotyledons</taxon>
        <taxon>Gunneridae</taxon>
        <taxon>Pentapetalae</taxon>
        <taxon>rosids</taxon>
        <taxon>fabids</taxon>
        <taxon>Fabales</taxon>
        <taxon>Fabaceae</taxon>
        <taxon>Papilionoideae</taxon>
        <taxon>50 kb inversion clade</taxon>
        <taxon>NPAAA clade</taxon>
        <taxon>indigoferoid/millettioid clade</taxon>
        <taxon>Phaseoleae</taxon>
        <taxon>Psophocarpus</taxon>
    </lineage>
</organism>
<evidence type="ECO:0000313" key="1">
    <source>
        <dbReference type="EMBL" id="KAK7391485.1"/>
    </source>
</evidence>
<dbReference type="AlphaFoldDB" id="A0AAN9S9F1"/>
<gene>
    <name evidence="1" type="ORF">VNO78_19901</name>
</gene>
<protein>
    <submittedName>
        <fullName evidence="1">Uncharacterized protein</fullName>
    </submittedName>
</protein>